<evidence type="ECO:0000313" key="1">
    <source>
        <dbReference type="EMBL" id="CAH2230327.1"/>
    </source>
</evidence>
<dbReference type="InterPro" id="IPR050933">
    <property type="entry name" value="Circadian_TF"/>
</dbReference>
<comment type="caution">
    <text evidence="1">The sequence shown here is derived from an EMBL/GenBank/DDBJ whole genome shotgun (WGS) entry which is preliminary data.</text>
</comment>
<dbReference type="EMBL" id="CAKXAJ010024790">
    <property type="protein sequence ID" value="CAH2230327.1"/>
    <property type="molecule type" value="Genomic_DNA"/>
</dbReference>
<protein>
    <submittedName>
        <fullName evidence="1">Jg1305 protein</fullName>
    </submittedName>
</protein>
<sequence>MWDVVSVYYARVACVRRSIRGAMSAGPLSVRPKPTFLSDRALNGMVLEAAKDCFVMVVSCSRGRLLYVSASVTNMLQYDKVRALATRNTAYFAVLMPVFTKPRQRLNRAFNDFDALSKKLFTDS</sequence>
<keyword evidence="2" id="KW-1185">Reference proteome</keyword>
<gene>
    <name evidence="1" type="primary">jg1305</name>
    <name evidence="1" type="ORF">PAEG_LOCUS9571</name>
</gene>
<reference evidence="1" key="1">
    <citation type="submission" date="2022-03" db="EMBL/GenBank/DDBJ databases">
        <authorList>
            <person name="Lindestad O."/>
        </authorList>
    </citation>
    <scope>NUCLEOTIDE SEQUENCE</scope>
</reference>
<accession>A0A8S4R7D8</accession>
<organism evidence="1 2">
    <name type="scientific">Pararge aegeria aegeria</name>
    <dbReference type="NCBI Taxonomy" id="348720"/>
    <lineage>
        <taxon>Eukaryota</taxon>
        <taxon>Metazoa</taxon>
        <taxon>Ecdysozoa</taxon>
        <taxon>Arthropoda</taxon>
        <taxon>Hexapoda</taxon>
        <taxon>Insecta</taxon>
        <taxon>Pterygota</taxon>
        <taxon>Neoptera</taxon>
        <taxon>Endopterygota</taxon>
        <taxon>Lepidoptera</taxon>
        <taxon>Glossata</taxon>
        <taxon>Ditrysia</taxon>
        <taxon>Papilionoidea</taxon>
        <taxon>Nymphalidae</taxon>
        <taxon>Satyrinae</taxon>
        <taxon>Satyrini</taxon>
        <taxon>Parargina</taxon>
        <taxon>Pararge</taxon>
    </lineage>
</organism>
<dbReference type="OrthoDB" id="71302at2759"/>
<proteinExistence type="predicted"/>
<evidence type="ECO:0000313" key="2">
    <source>
        <dbReference type="Proteomes" id="UP000838756"/>
    </source>
</evidence>
<dbReference type="PANTHER" id="PTHR23042">
    <property type="entry name" value="CIRCADIAN PROTEIN CLOCK/ARNT/BMAL/PAS"/>
    <property type="match status" value="1"/>
</dbReference>
<name>A0A8S4R7D8_9NEOP</name>
<dbReference type="Proteomes" id="UP000838756">
    <property type="component" value="Unassembled WGS sequence"/>
</dbReference>
<dbReference type="Gene3D" id="3.30.450.20">
    <property type="entry name" value="PAS domain"/>
    <property type="match status" value="1"/>
</dbReference>
<dbReference type="AlphaFoldDB" id="A0A8S4R7D8"/>